<evidence type="ECO:0000313" key="3">
    <source>
        <dbReference type="Proteomes" id="UP001322138"/>
    </source>
</evidence>
<dbReference type="EMBL" id="JAFFGZ010000001">
    <property type="protein sequence ID" value="KAK4649569.1"/>
    <property type="molecule type" value="Genomic_DNA"/>
</dbReference>
<feature type="region of interest" description="Disordered" evidence="1">
    <location>
        <begin position="1"/>
        <end position="24"/>
    </location>
</feature>
<accession>A0ABR0G1M8</accession>
<organism evidence="2 3">
    <name type="scientific">Podospora bellae-mahoneyi</name>
    <dbReference type="NCBI Taxonomy" id="2093777"/>
    <lineage>
        <taxon>Eukaryota</taxon>
        <taxon>Fungi</taxon>
        <taxon>Dikarya</taxon>
        <taxon>Ascomycota</taxon>
        <taxon>Pezizomycotina</taxon>
        <taxon>Sordariomycetes</taxon>
        <taxon>Sordariomycetidae</taxon>
        <taxon>Sordariales</taxon>
        <taxon>Podosporaceae</taxon>
        <taxon>Podospora</taxon>
    </lineage>
</organism>
<evidence type="ECO:0000313" key="2">
    <source>
        <dbReference type="EMBL" id="KAK4649569.1"/>
    </source>
</evidence>
<gene>
    <name evidence="2" type="ORF">QC761_0022720</name>
</gene>
<protein>
    <submittedName>
        <fullName evidence="2">Uncharacterized protein</fullName>
    </submittedName>
</protein>
<evidence type="ECO:0000256" key="1">
    <source>
        <dbReference type="SAM" id="MobiDB-lite"/>
    </source>
</evidence>
<comment type="caution">
    <text evidence="2">The sequence shown here is derived from an EMBL/GenBank/DDBJ whole genome shotgun (WGS) entry which is preliminary data.</text>
</comment>
<name>A0ABR0G1M8_9PEZI</name>
<dbReference type="GeneID" id="87891179"/>
<sequence length="87" mass="9101">MALGGGVAPHGCSQPRMTATEDRTPGQLLQLMPLRNYCKRTADPGVDNLKGANRRLASLSLPCGLVVRLSTGTGSEGLGYYVNLVGT</sequence>
<dbReference type="RefSeq" id="XP_062738544.1">
    <property type="nucleotide sequence ID" value="XM_062872082.1"/>
</dbReference>
<dbReference type="Proteomes" id="UP001322138">
    <property type="component" value="Unassembled WGS sequence"/>
</dbReference>
<keyword evidence="3" id="KW-1185">Reference proteome</keyword>
<reference evidence="2 3" key="1">
    <citation type="journal article" date="2023" name="bioRxiv">
        <title>High-quality genome assemblies of four members of thePodospora anserinaspecies complex.</title>
        <authorList>
            <person name="Ament-Velasquez S.L."/>
            <person name="Vogan A.A."/>
            <person name="Wallerman O."/>
            <person name="Hartmann F."/>
            <person name="Gautier V."/>
            <person name="Silar P."/>
            <person name="Giraud T."/>
            <person name="Johannesson H."/>
        </authorList>
    </citation>
    <scope>NUCLEOTIDE SEQUENCE [LARGE SCALE GENOMIC DNA]</scope>
    <source>
        <strain evidence="2 3">CBS 112042</strain>
    </source>
</reference>
<proteinExistence type="predicted"/>